<evidence type="ECO:0000256" key="1">
    <source>
        <dbReference type="ARBA" id="ARBA00022679"/>
    </source>
</evidence>
<dbReference type="InterPro" id="IPR050832">
    <property type="entry name" value="Bact_Acetyltransf"/>
</dbReference>
<dbReference type="SUPFAM" id="SSF55729">
    <property type="entry name" value="Acyl-CoA N-acyltransferases (Nat)"/>
    <property type="match status" value="1"/>
</dbReference>
<proteinExistence type="predicted"/>
<keyword evidence="5" id="KW-1185">Reference proteome</keyword>
<keyword evidence="1" id="KW-0808">Transferase</keyword>
<name>S3ZLC4_9ACTN</name>
<dbReference type="EMBL" id="AOPZ01000151">
    <property type="protein sequence ID" value="EPH43569.1"/>
    <property type="molecule type" value="Genomic_DNA"/>
</dbReference>
<sequence>MAVALHRLPGPGLLAHRDGIRAVYAAAFAGPPWNTEPADADAYLERLADDVRRPGFAGAVALDGDQVLGFATAWTSATPLPGNRAYPRVTAALGAERTTAWLCGGLEVDELAVAPAAHGRGLGRTLLEAVTRDAPDGRSWLLTSAKADATVRFYERLGWRQATHPAPDGYGTAVFLGPHHPARTALVPPQ</sequence>
<gene>
    <name evidence="4" type="ORF">STRAU_3393</name>
</gene>
<dbReference type="InterPro" id="IPR016181">
    <property type="entry name" value="Acyl_CoA_acyltransferase"/>
</dbReference>
<dbReference type="RefSeq" id="WP_016641520.1">
    <property type="nucleotide sequence ID" value="NZ_AOPZ01000151.1"/>
</dbReference>
<accession>S3ZLC4</accession>
<feature type="domain" description="N-acetyltransferase" evidence="3">
    <location>
        <begin position="14"/>
        <end position="181"/>
    </location>
</feature>
<evidence type="ECO:0000256" key="2">
    <source>
        <dbReference type="ARBA" id="ARBA00023315"/>
    </source>
</evidence>
<dbReference type="Proteomes" id="UP000014629">
    <property type="component" value="Unassembled WGS sequence"/>
</dbReference>
<dbReference type="CDD" id="cd04301">
    <property type="entry name" value="NAT_SF"/>
    <property type="match status" value="1"/>
</dbReference>
<protein>
    <recommendedName>
        <fullName evidence="3">N-acetyltransferase domain-containing protein</fullName>
    </recommendedName>
</protein>
<dbReference type="PATRIC" id="fig|1286094.4.peg.3357"/>
<evidence type="ECO:0000313" key="5">
    <source>
        <dbReference type="Proteomes" id="UP000014629"/>
    </source>
</evidence>
<dbReference type="Pfam" id="PF00583">
    <property type="entry name" value="Acetyltransf_1"/>
    <property type="match status" value="1"/>
</dbReference>
<dbReference type="AlphaFoldDB" id="S3ZLC4"/>
<dbReference type="OrthoDB" id="3371202at2"/>
<dbReference type="PANTHER" id="PTHR43877">
    <property type="entry name" value="AMINOALKYLPHOSPHONATE N-ACETYLTRANSFERASE-RELATED-RELATED"/>
    <property type="match status" value="1"/>
</dbReference>
<evidence type="ECO:0000313" key="4">
    <source>
        <dbReference type="EMBL" id="EPH43569.1"/>
    </source>
</evidence>
<organism evidence="4 5">
    <name type="scientific">Streptomyces aurantiacus JA 4570</name>
    <dbReference type="NCBI Taxonomy" id="1286094"/>
    <lineage>
        <taxon>Bacteria</taxon>
        <taxon>Bacillati</taxon>
        <taxon>Actinomycetota</taxon>
        <taxon>Actinomycetes</taxon>
        <taxon>Kitasatosporales</taxon>
        <taxon>Streptomycetaceae</taxon>
        <taxon>Streptomyces</taxon>
        <taxon>Streptomyces aurantiacus group</taxon>
    </lineage>
</organism>
<dbReference type="GO" id="GO:0016747">
    <property type="term" value="F:acyltransferase activity, transferring groups other than amino-acyl groups"/>
    <property type="evidence" value="ECO:0007669"/>
    <property type="project" value="InterPro"/>
</dbReference>
<dbReference type="PROSITE" id="PS51186">
    <property type="entry name" value="GNAT"/>
    <property type="match status" value="1"/>
</dbReference>
<reference evidence="4 5" key="1">
    <citation type="submission" date="2013-02" db="EMBL/GenBank/DDBJ databases">
        <title>Draft Genome Sequence of Streptomyces aurantiacus, Which Produces Setomimycin.</title>
        <authorList>
            <person name="Gruening B.A."/>
            <person name="Praeg A."/>
            <person name="Erxleben A."/>
            <person name="Guenther S."/>
            <person name="Mueller M."/>
        </authorList>
    </citation>
    <scope>NUCLEOTIDE SEQUENCE [LARGE SCALE GENOMIC DNA]</scope>
    <source>
        <strain evidence="4 5">JA 4570</strain>
    </source>
</reference>
<dbReference type="Gene3D" id="3.40.630.30">
    <property type="match status" value="1"/>
</dbReference>
<evidence type="ECO:0000259" key="3">
    <source>
        <dbReference type="PROSITE" id="PS51186"/>
    </source>
</evidence>
<comment type="caution">
    <text evidence="4">The sequence shown here is derived from an EMBL/GenBank/DDBJ whole genome shotgun (WGS) entry which is preliminary data.</text>
</comment>
<dbReference type="InterPro" id="IPR000182">
    <property type="entry name" value="GNAT_dom"/>
</dbReference>
<keyword evidence="2" id="KW-0012">Acyltransferase</keyword>